<organism evidence="9 10">
    <name type="scientific">Lates japonicus</name>
    <name type="common">Japanese lates</name>
    <dbReference type="NCBI Taxonomy" id="270547"/>
    <lineage>
        <taxon>Eukaryota</taxon>
        <taxon>Metazoa</taxon>
        <taxon>Chordata</taxon>
        <taxon>Craniata</taxon>
        <taxon>Vertebrata</taxon>
        <taxon>Euteleostomi</taxon>
        <taxon>Actinopterygii</taxon>
        <taxon>Neopterygii</taxon>
        <taxon>Teleostei</taxon>
        <taxon>Neoteleostei</taxon>
        <taxon>Acanthomorphata</taxon>
        <taxon>Carangaria</taxon>
        <taxon>Carangaria incertae sedis</taxon>
        <taxon>Centropomidae</taxon>
        <taxon>Lates</taxon>
    </lineage>
</organism>
<dbReference type="Gene3D" id="3.40.50.150">
    <property type="entry name" value="Vaccinia Virus protein VP39"/>
    <property type="match status" value="1"/>
</dbReference>
<gene>
    <name evidence="9" type="ORF">AKAME5_002181700</name>
</gene>
<evidence type="ECO:0000256" key="5">
    <source>
        <dbReference type="ARBA" id="ARBA00022867"/>
    </source>
</evidence>
<comment type="caution">
    <text evidence="9">The sequence shown here is derived from an EMBL/GenBank/DDBJ whole genome shotgun (WGS) entry which is preliminary data.</text>
</comment>
<keyword evidence="5" id="KW-0531">Neurotransmitter degradation</keyword>
<dbReference type="Proteomes" id="UP001279410">
    <property type="component" value="Unassembled WGS sequence"/>
</dbReference>
<dbReference type="GO" id="GO:0042417">
    <property type="term" value="P:dopamine metabolic process"/>
    <property type="evidence" value="ECO:0007669"/>
    <property type="project" value="TreeGrafter"/>
</dbReference>
<evidence type="ECO:0000256" key="3">
    <source>
        <dbReference type="ARBA" id="ARBA00022679"/>
    </source>
</evidence>
<keyword evidence="6" id="KW-0128">Catecholamine metabolism</keyword>
<dbReference type="PANTHER" id="PTHR43836">
    <property type="entry name" value="CATECHOL O-METHYLTRANSFERASE 1-RELATED"/>
    <property type="match status" value="1"/>
</dbReference>
<accession>A0AAD3RHC2</accession>
<dbReference type="PROSITE" id="PS51682">
    <property type="entry name" value="SAM_OMT_I"/>
    <property type="match status" value="1"/>
</dbReference>
<keyword evidence="2" id="KW-0489">Methyltransferase</keyword>
<name>A0AAD3RHC2_LATJO</name>
<dbReference type="GO" id="GO:0016206">
    <property type="term" value="F:catechol O-methyltransferase activity"/>
    <property type="evidence" value="ECO:0007669"/>
    <property type="project" value="UniProtKB-EC"/>
</dbReference>
<dbReference type="GO" id="GO:0032259">
    <property type="term" value="P:methylation"/>
    <property type="evidence" value="ECO:0007669"/>
    <property type="project" value="UniProtKB-KW"/>
</dbReference>
<dbReference type="PANTHER" id="PTHR43836:SF3">
    <property type="entry name" value="CATECHOL O-METHYLTRANSFERASE"/>
    <property type="match status" value="1"/>
</dbReference>
<evidence type="ECO:0000256" key="1">
    <source>
        <dbReference type="ARBA" id="ARBA00012880"/>
    </source>
</evidence>
<evidence type="ECO:0000313" key="10">
    <source>
        <dbReference type="Proteomes" id="UP001279410"/>
    </source>
</evidence>
<sequence length="299" mass="34022">MVLRFLTVFPTAVQMWLIAVSVPLLPAIIMVSGRYRVKVFKLYHRAVAWAQRMMRGRVCVKSTHAFVFSECIHGKVDSVLETFDLYAETHPSLCIGPEIGEALDEVVRRVRPSRVLELGMHCGYSSVRLLRLLPPAGRLITVELDPLTADLGEEIILVAGFKHSQFQVLTSSSAEAIPTLRSLLEPDQRTSEGFNLVLMDHDPQQYLPDLLALEKEALLCSSGCYVILINKRRRAEDLREILDHIKARADFCCIKTELQFMVEILYQREDTKAVKEQSLPPVRLVHQLEWAERKERGDS</sequence>
<dbReference type="InterPro" id="IPR029063">
    <property type="entry name" value="SAM-dependent_MTases_sf"/>
</dbReference>
<protein>
    <recommendedName>
        <fullName evidence="1">catechol O-methyltransferase</fullName>
        <ecNumber evidence="1">2.1.1.6</ecNumber>
    </recommendedName>
</protein>
<evidence type="ECO:0000256" key="8">
    <source>
        <dbReference type="SAM" id="Phobius"/>
    </source>
</evidence>
<keyword evidence="8 9" id="KW-0812">Transmembrane</keyword>
<evidence type="ECO:0000256" key="2">
    <source>
        <dbReference type="ARBA" id="ARBA00022603"/>
    </source>
</evidence>
<evidence type="ECO:0000256" key="7">
    <source>
        <dbReference type="ARBA" id="ARBA00023453"/>
    </source>
</evidence>
<feature type="transmembrane region" description="Helical" evidence="8">
    <location>
        <begin position="12"/>
        <end position="31"/>
    </location>
</feature>
<dbReference type="Pfam" id="PF01596">
    <property type="entry name" value="Methyltransf_3"/>
    <property type="match status" value="1"/>
</dbReference>
<keyword evidence="8" id="KW-1133">Transmembrane helix</keyword>
<dbReference type="EMBL" id="BRZM01000373">
    <property type="protein sequence ID" value="GLD70499.1"/>
    <property type="molecule type" value="Genomic_DNA"/>
</dbReference>
<keyword evidence="4" id="KW-0949">S-adenosyl-L-methionine</keyword>
<keyword evidence="8" id="KW-0472">Membrane</keyword>
<proteinExistence type="inferred from homology"/>
<reference evidence="9" key="1">
    <citation type="submission" date="2022-08" db="EMBL/GenBank/DDBJ databases">
        <title>Genome sequencing of akame (Lates japonicus).</title>
        <authorList>
            <person name="Hashiguchi Y."/>
            <person name="Takahashi H."/>
        </authorList>
    </citation>
    <scope>NUCLEOTIDE SEQUENCE</scope>
    <source>
        <strain evidence="9">Kochi</strain>
    </source>
</reference>
<keyword evidence="10" id="KW-1185">Reference proteome</keyword>
<comment type="similarity">
    <text evidence="7">Belongs to the class I-like SAM-binding methyltransferase superfamily. Cation-dependent O-methyltransferase family.</text>
</comment>
<keyword evidence="3" id="KW-0808">Transferase</keyword>
<evidence type="ECO:0000313" key="9">
    <source>
        <dbReference type="EMBL" id="GLD70499.1"/>
    </source>
</evidence>
<evidence type="ECO:0000256" key="6">
    <source>
        <dbReference type="ARBA" id="ARBA00022939"/>
    </source>
</evidence>
<dbReference type="GO" id="GO:0032502">
    <property type="term" value="P:developmental process"/>
    <property type="evidence" value="ECO:0007669"/>
    <property type="project" value="TreeGrafter"/>
</dbReference>
<evidence type="ECO:0000256" key="4">
    <source>
        <dbReference type="ARBA" id="ARBA00022691"/>
    </source>
</evidence>
<dbReference type="SUPFAM" id="SSF53335">
    <property type="entry name" value="S-adenosyl-L-methionine-dependent methyltransferases"/>
    <property type="match status" value="1"/>
</dbReference>
<dbReference type="EC" id="2.1.1.6" evidence="1"/>
<dbReference type="AlphaFoldDB" id="A0AAD3RHC2"/>
<dbReference type="InterPro" id="IPR002935">
    <property type="entry name" value="SAM_O-MeTrfase"/>
</dbReference>
<dbReference type="GO" id="GO:0042424">
    <property type="term" value="P:catecholamine catabolic process"/>
    <property type="evidence" value="ECO:0007669"/>
    <property type="project" value="TreeGrafter"/>
</dbReference>